<evidence type="ECO:0000256" key="5">
    <source>
        <dbReference type="ARBA" id="ARBA00023244"/>
    </source>
</evidence>
<reference evidence="11 12" key="1">
    <citation type="journal article" date="2012" name="Stand. Genomic Sci.">
        <title>Complete genome sequence of the facultatively chemolithoautotrophic and methylotrophic alpha Proteobacterium Starkeya novella type strain (ATCC 8093(T)).</title>
        <authorList>
            <person name="Kappler U."/>
            <person name="Davenport K."/>
            <person name="Beatson S."/>
            <person name="Lucas S."/>
            <person name="Lapidus A."/>
            <person name="Copeland A."/>
            <person name="Berry K.W."/>
            <person name="Glavina Del Rio T."/>
            <person name="Hammon N."/>
            <person name="Dalin E."/>
            <person name="Tice H."/>
            <person name="Pitluck S."/>
            <person name="Richardson P."/>
            <person name="Bruce D."/>
            <person name="Goodwin L.A."/>
            <person name="Han C."/>
            <person name="Tapia R."/>
            <person name="Detter J.C."/>
            <person name="Chang Y.J."/>
            <person name="Jeffries C.D."/>
            <person name="Land M."/>
            <person name="Hauser L."/>
            <person name="Kyrpides N.C."/>
            <person name="Goker M."/>
            <person name="Ivanova N."/>
            <person name="Klenk H.P."/>
            <person name="Woyke T."/>
        </authorList>
    </citation>
    <scope>NUCLEOTIDE SEQUENCE [LARGE SCALE GENOMIC DNA]</scope>
    <source>
        <strain evidence="12">ATCC 8093 / DSM 506 / JCM 20403 / CCM 1077 / IAM 12100 / NBRC 12443 / NCIMB 10456</strain>
    </source>
</reference>
<comment type="catalytic activity">
    <reaction evidence="8 9">
        <text>hydroxymethylbilane = uroporphyrinogen III + H2O</text>
        <dbReference type="Rhea" id="RHEA:18965"/>
        <dbReference type="ChEBI" id="CHEBI:15377"/>
        <dbReference type="ChEBI" id="CHEBI:57308"/>
        <dbReference type="ChEBI" id="CHEBI:57845"/>
        <dbReference type="EC" id="4.2.1.75"/>
    </reaction>
</comment>
<dbReference type="Gene3D" id="3.40.50.10090">
    <property type="match status" value="2"/>
</dbReference>
<dbReference type="Proteomes" id="UP000006633">
    <property type="component" value="Chromosome"/>
</dbReference>
<keyword evidence="12" id="KW-1185">Reference proteome</keyword>
<evidence type="ECO:0000256" key="4">
    <source>
        <dbReference type="ARBA" id="ARBA00023239"/>
    </source>
</evidence>
<dbReference type="HOGENOM" id="CLU_011276_10_1_5"/>
<proteinExistence type="inferred from homology"/>
<dbReference type="STRING" id="639283.Snov_2805"/>
<evidence type="ECO:0000313" key="12">
    <source>
        <dbReference type="Proteomes" id="UP000006633"/>
    </source>
</evidence>
<dbReference type="InterPro" id="IPR039793">
    <property type="entry name" value="UROS/Hem4"/>
</dbReference>
<evidence type="ECO:0000259" key="10">
    <source>
        <dbReference type="Pfam" id="PF02602"/>
    </source>
</evidence>
<evidence type="ECO:0000256" key="9">
    <source>
        <dbReference type="RuleBase" id="RU366031"/>
    </source>
</evidence>
<evidence type="ECO:0000256" key="1">
    <source>
        <dbReference type="ARBA" id="ARBA00004772"/>
    </source>
</evidence>
<dbReference type="KEGG" id="sno:Snov_2805"/>
<evidence type="ECO:0000313" key="11">
    <source>
        <dbReference type="EMBL" id="ADH90093.1"/>
    </source>
</evidence>
<dbReference type="InterPro" id="IPR036108">
    <property type="entry name" value="4pyrrol_syn_uPrphyn_synt_sf"/>
</dbReference>
<accession>D7A5X8</accession>
<organism evidence="11 12">
    <name type="scientific">Ancylobacter novellus (strain ATCC 8093 / DSM 506 / JCM 20403 / CCM 1077 / IAM 12100 / NBRC 12443 / NCIMB 10456)</name>
    <name type="common">Starkeya novella</name>
    <dbReference type="NCBI Taxonomy" id="639283"/>
    <lineage>
        <taxon>Bacteria</taxon>
        <taxon>Pseudomonadati</taxon>
        <taxon>Pseudomonadota</taxon>
        <taxon>Alphaproteobacteria</taxon>
        <taxon>Hyphomicrobiales</taxon>
        <taxon>Xanthobacteraceae</taxon>
        <taxon>Ancylobacter</taxon>
    </lineage>
</organism>
<feature type="domain" description="Tetrapyrrole biosynthesis uroporphyrinogen III synthase" evidence="10">
    <location>
        <begin position="14"/>
        <end position="229"/>
    </location>
</feature>
<dbReference type="Pfam" id="PF02602">
    <property type="entry name" value="HEM4"/>
    <property type="match status" value="1"/>
</dbReference>
<gene>
    <name evidence="11" type="ordered locus">Snov_2805</name>
</gene>
<evidence type="ECO:0000256" key="3">
    <source>
        <dbReference type="ARBA" id="ARBA00013109"/>
    </source>
</evidence>
<dbReference type="GO" id="GO:0006780">
    <property type="term" value="P:uroporphyrinogen III biosynthetic process"/>
    <property type="evidence" value="ECO:0007669"/>
    <property type="project" value="UniProtKB-UniRule"/>
</dbReference>
<dbReference type="OrthoDB" id="7163809at2"/>
<dbReference type="SUPFAM" id="SSF69618">
    <property type="entry name" value="HemD-like"/>
    <property type="match status" value="1"/>
</dbReference>
<sequence>MRVLVTRPRPDAEATAERLRAAGHEAILDPLLSVEAIPDARLPEGPFDAVALTSVNGARALAAREELARLTGLPLYAVGKRTAAAAPSGFSPVHVAGGDGAALVELLREKLPRGARVLHVAGEERAVELSRELAPAGIAAELFVIYRAVPAATLSPATLDAAQARRIDAAFHFSPRTAATLAALAQAAGAAAHFRHITHLCFSANVAAPLAAAGWPTRIAAEPTEDGLFALLGR</sequence>
<keyword evidence="5 9" id="KW-0627">Porphyrin biosynthesis</keyword>
<dbReference type="PANTHER" id="PTHR38042:SF1">
    <property type="entry name" value="UROPORPHYRINOGEN-III SYNTHASE, CHLOROPLASTIC"/>
    <property type="match status" value="1"/>
</dbReference>
<comment type="function">
    <text evidence="6 9">Catalyzes cyclization of the linear tetrapyrrole, hydroxymethylbilane, to the macrocyclic uroporphyrinogen III.</text>
</comment>
<evidence type="ECO:0000256" key="7">
    <source>
        <dbReference type="ARBA" id="ARBA00040167"/>
    </source>
</evidence>
<comment type="similarity">
    <text evidence="2 9">Belongs to the uroporphyrinogen-III synthase family.</text>
</comment>
<keyword evidence="4 9" id="KW-0456">Lyase</keyword>
<name>D7A5X8_ANCN5</name>
<dbReference type="eggNOG" id="COG1587">
    <property type="taxonomic scope" value="Bacteria"/>
</dbReference>
<comment type="pathway">
    <text evidence="1 9">Porphyrin-containing compound metabolism; protoporphyrin-IX biosynthesis; coproporphyrinogen-III from 5-aminolevulinate: step 3/4.</text>
</comment>
<protein>
    <recommendedName>
        <fullName evidence="7 9">Uroporphyrinogen-III synthase</fullName>
        <ecNumber evidence="3 9">4.2.1.75</ecNumber>
    </recommendedName>
</protein>
<evidence type="ECO:0000256" key="6">
    <source>
        <dbReference type="ARBA" id="ARBA00037589"/>
    </source>
</evidence>
<evidence type="ECO:0000256" key="8">
    <source>
        <dbReference type="ARBA" id="ARBA00048617"/>
    </source>
</evidence>
<dbReference type="InterPro" id="IPR003754">
    <property type="entry name" value="4pyrrol_synth_uPrphyn_synth"/>
</dbReference>
<evidence type="ECO:0000256" key="2">
    <source>
        <dbReference type="ARBA" id="ARBA00008133"/>
    </source>
</evidence>
<dbReference type="GO" id="GO:0006782">
    <property type="term" value="P:protoporphyrinogen IX biosynthetic process"/>
    <property type="evidence" value="ECO:0007669"/>
    <property type="project" value="UniProtKB-UniRule"/>
</dbReference>
<dbReference type="GO" id="GO:0004852">
    <property type="term" value="F:uroporphyrinogen-III synthase activity"/>
    <property type="evidence" value="ECO:0007669"/>
    <property type="project" value="UniProtKB-UniRule"/>
</dbReference>
<dbReference type="EC" id="4.2.1.75" evidence="3 9"/>
<dbReference type="AlphaFoldDB" id="D7A5X8"/>
<dbReference type="CDD" id="cd06578">
    <property type="entry name" value="HemD"/>
    <property type="match status" value="1"/>
</dbReference>
<dbReference type="EMBL" id="CP002026">
    <property type="protein sequence ID" value="ADH90093.1"/>
    <property type="molecule type" value="Genomic_DNA"/>
</dbReference>
<dbReference type="PANTHER" id="PTHR38042">
    <property type="entry name" value="UROPORPHYRINOGEN-III SYNTHASE, CHLOROPLASTIC"/>
    <property type="match status" value="1"/>
</dbReference>